<keyword evidence="3" id="KW-1185">Reference proteome</keyword>
<dbReference type="AlphaFoldDB" id="A0A4P8XV88"/>
<name>A0A4P8XV88_9FIRM</name>
<evidence type="ECO:0000259" key="1">
    <source>
        <dbReference type="Pfam" id="PF03432"/>
    </source>
</evidence>
<dbReference type="Pfam" id="PF03432">
    <property type="entry name" value="Relaxase"/>
    <property type="match status" value="1"/>
</dbReference>
<organism evidence="2 3">
    <name type="scientific">Ruminococcus bovis</name>
    <dbReference type="NCBI Taxonomy" id="2564099"/>
    <lineage>
        <taxon>Bacteria</taxon>
        <taxon>Bacillati</taxon>
        <taxon>Bacillota</taxon>
        <taxon>Clostridia</taxon>
        <taxon>Eubacteriales</taxon>
        <taxon>Oscillospiraceae</taxon>
        <taxon>Ruminococcus</taxon>
    </lineage>
</organism>
<protein>
    <submittedName>
        <fullName evidence="2">Relaxase</fullName>
    </submittedName>
</protein>
<accession>A0A4P8XV88</accession>
<gene>
    <name evidence="2" type="ORF">E5Z56_05525</name>
</gene>
<evidence type="ECO:0000313" key="2">
    <source>
        <dbReference type="EMBL" id="QCT06857.1"/>
    </source>
</evidence>
<dbReference type="RefSeq" id="WP_138156937.1">
    <property type="nucleotide sequence ID" value="NZ_CP039381.1"/>
</dbReference>
<evidence type="ECO:0000313" key="3">
    <source>
        <dbReference type="Proteomes" id="UP000301475"/>
    </source>
</evidence>
<dbReference type="EMBL" id="CP039381">
    <property type="protein sequence ID" value="QCT06857.1"/>
    <property type="molecule type" value="Genomic_DNA"/>
</dbReference>
<feature type="domain" description="MobA/VirD2-like nuclease" evidence="1">
    <location>
        <begin position="45"/>
        <end position="173"/>
    </location>
</feature>
<proteinExistence type="predicted"/>
<dbReference type="InterPro" id="IPR005094">
    <property type="entry name" value="Endonuclease_MobA/VirD2"/>
</dbReference>
<dbReference type="OrthoDB" id="9762440at2"/>
<dbReference type="Proteomes" id="UP000301475">
    <property type="component" value="Chromosome"/>
</dbReference>
<reference evidence="2 3" key="1">
    <citation type="submission" date="2019-04" db="EMBL/GenBank/DDBJ databases">
        <authorList>
            <person name="Embree M."/>
            <person name="Gaffney J.R."/>
        </authorList>
    </citation>
    <scope>NUCLEOTIDE SEQUENCE [LARGE SCALE GENOMIC DNA]</scope>
    <source>
        <strain evidence="2 3">JE7A12</strain>
    </source>
</reference>
<sequence length="458" mass="53866">MAVTKLWAVKTNLGKVIDYANNPNKTRNPKYTEEQYQALADVLTYAKDEEKTEKQFFVDGINCNPSTARDQFITTKEYFGKTDGIQAYHGYMSFKEQDITPEKAQEVGMEFARRAWGKRFQVVVTCHLNTQHLHCHFVINSISFVDGKRMVDNEKNWFKFRHIADAVCKEYGLHFNPNPKFERPTNYYFDKLEKAGMPNRYQLIRDAINHAIEHSKSVAEVGYALRDMGYGYDFNPRRKYWTVKPPGYTKSIRLNRVGDDYTREAILRRLQENRSRVGMHRYTQLTVVSRQYRLPTRGDKIRRIGGLYGLYLYYCYRLGKLPSYRKLNSAQIHYYFKEELLKLDELSEQTRLLGKHGIQTDEQLLQYKSSVEGEIKSLTADRTDLRKMTRRKIDDVELSQAKDKISQITEKLRTLRKEVKLCNGIAERSGLMKEHLAQVLAEEEKSKGKESREYDQRR</sequence>
<dbReference type="KEGG" id="ruj:E5Z56_05525"/>